<keyword evidence="2" id="KW-0547">Nucleotide-binding</keyword>
<protein>
    <recommendedName>
        <fullName evidence="1">RNA helicase</fullName>
        <ecNumber evidence="1">3.6.4.13</ecNumber>
    </recommendedName>
</protein>
<dbReference type="CDD" id="cd18787">
    <property type="entry name" value="SF2_C_DEAD"/>
    <property type="match status" value="1"/>
</dbReference>
<feature type="short sequence motif" description="Q motif" evidence="6">
    <location>
        <begin position="147"/>
        <end position="175"/>
    </location>
</feature>
<dbReference type="InterPro" id="IPR027417">
    <property type="entry name" value="P-loop_NTPase"/>
</dbReference>
<feature type="domain" description="DEAD-box RNA helicase Q" evidence="9">
    <location>
        <begin position="147"/>
        <end position="175"/>
    </location>
</feature>
<dbReference type="GO" id="GO:0003676">
    <property type="term" value="F:nucleic acid binding"/>
    <property type="evidence" value="ECO:0007669"/>
    <property type="project" value="InterPro"/>
</dbReference>
<proteinExistence type="predicted"/>
<dbReference type="EMBL" id="GEBQ01024836">
    <property type="protein sequence ID" value="JAT15141.1"/>
    <property type="molecule type" value="Transcribed_RNA"/>
</dbReference>
<keyword evidence="5" id="KW-0067">ATP-binding</keyword>
<dbReference type="GO" id="GO:0003724">
    <property type="term" value="F:RNA helicase activity"/>
    <property type="evidence" value="ECO:0007669"/>
    <property type="project" value="UniProtKB-EC"/>
</dbReference>
<evidence type="ECO:0000256" key="6">
    <source>
        <dbReference type="PROSITE-ProRule" id="PRU00552"/>
    </source>
</evidence>
<gene>
    <name evidence="10" type="ORF">g.12011</name>
</gene>
<dbReference type="SMART" id="SM00490">
    <property type="entry name" value="HELICc"/>
    <property type="match status" value="1"/>
</dbReference>
<evidence type="ECO:0000259" key="7">
    <source>
        <dbReference type="PROSITE" id="PS51192"/>
    </source>
</evidence>
<reference evidence="10" key="1">
    <citation type="submission" date="2015-11" db="EMBL/GenBank/DDBJ databases">
        <title>De novo transcriptome assembly of four potential Pierce s Disease insect vectors from Arizona vineyards.</title>
        <authorList>
            <person name="Tassone E.E."/>
        </authorList>
    </citation>
    <scope>NUCLEOTIDE SEQUENCE</scope>
</reference>
<dbReference type="SMART" id="SM00487">
    <property type="entry name" value="DEXDc"/>
    <property type="match status" value="1"/>
</dbReference>
<dbReference type="Gene3D" id="3.40.50.300">
    <property type="entry name" value="P-loop containing nucleotide triphosphate hydrolases"/>
    <property type="match status" value="2"/>
</dbReference>
<dbReference type="GO" id="GO:0016787">
    <property type="term" value="F:hydrolase activity"/>
    <property type="evidence" value="ECO:0007669"/>
    <property type="project" value="UniProtKB-KW"/>
</dbReference>
<dbReference type="Pfam" id="PF00270">
    <property type="entry name" value="DEAD"/>
    <property type="match status" value="1"/>
</dbReference>
<dbReference type="InterPro" id="IPR014014">
    <property type="entry name" value="RNA_helicase_DEAD_Q_motif"/>
</dbReference>
<keyword evidence="4" id="KW-0347">Helicase</keyword>
<keyword evidence="3" id="KW-0378">Hydrolase</keyword>
<evidence type="ECO:0000256" key="1">
    <source>
        <dbReference type="ARBA" id="ARBA00012552"/>
    </source>
</evidence>
<dbReference type="PROSITE" id="PS51195">
    <property type="entry name" value="Q_MOTIF"/>
    <property type="match status" value="1"/>
</dbReference>
<evidence type="ECO:0000256" key="5">
    <source>
        <dbReference type="ARBA" id="ARBA00022840"/>
    </source>
</evidence>
<feature type="domain" description="Helicase C-terminal" evidence="8">
    <location>
        <begin position="396"/>
        <end position="550"/>
    </location>
</feature>
<evidence type="ECO:0000259" key="9">
    <source>
        <dbReference type="PROSITE" id="PS51195"/>
    </source>
</evidence>
<name>A0A1B6KUR4_9HEMI</name>
<dbReference type="InterPro" id="IPR001650">
    <property type="entry name" value="Helicase_C-like"/>
</dbReference>
<dbReference type="SUPFAM" id="SSF52540">
    <property type="entry name" value="P-loop containing nucleoside triphosphate hydrolases"/>
    <property type="match status" value="1"/>
</dbReference>
<evidence type="ECO:0000313" key="10">
    <source>
        <dbReference type="EMBL" id="JAT15141.1"/>
    </source>
</evidence>
<evidence type="ECO:0000256" key="4">
    <source>
        <dbReference type="ARBA" id="ARBA00022806"/>
    </source>
</evidence>
<dbReference type="Pfam" id="PF00271">
    <property type="entry name" value="Helicase_C"/>
    <property type="match status" value="1"/>
</dbReference>
<evidence type="ECO:0000259" key="8">
    <source>
        <dbReference type="PROSITE" id="PS51194"/>
    </source>
</evidence>
<dbReference type="InterPro" id="IPR014001">
    <property type="entry name" value="Helicase_ATP-bd"/>
</dbReference>
<accession>A0A1B6KUR4</accession>
<dbReference type="PROSITE" id="PS51194">
    <property type="entry name" value="HELICASE_CTER"/>
    <property type="match status" value="1"/>
</dbReference>
<dbReference type="AlphaFoldDB" id="A0A1B6KUR4"/>
<evidence type="ECO:0000256" key="3">
    <source>
        <dbReference type="ARBA" id="ARBA00022801"/>
    </source>
</evidence>
<dbReference type="PANTHER" id="PTHR47960">
    <property type="entry name" value="DEAD-BOX ATP-DEPENDENT RNA HELICASE 50"/>
    <property type="match status" value="1"/>
</dbReference>
<feature type="domain" description="Helicase ATP-binding" evidence="7">
    <location>
        <begin position="178"/>
        <end position="370"/>
    </location>
</feature>
<dbReference type="EC" id="3.6.4.13" evidence="1"/>
<sequence length="561" mass="63268">MASISRPCSLSKYVYSFHRLKILSSSFRKCMSTTAEHQDVINQIFPDVEGSPQDVPNNYLKRPRARKQESEKVHEVEEKVLKSGHVIIQCKNNALNHYVNQKYNKFDPIPLASKGWNHKLSRGDFFKINIYHDIKQRENVFWVDGLESFEGLGLDQNVVEALKKMGMTKPTHIQASGIPAVLKHQNVLLAGETGSGKSLAFLLPLVQQILRWRTVTPHRKLNTPLALVLTPGRELAYQIGDVVNELAKELRFDFEVVVGGHMKRIISHPNFRPVDLFVSSTGAASKLTTSGVYNMSYVRHIVLDEADTVMDDSFSDYIVRYLRKFPISYAKSSKNTEGLPEFCQLTLVSATMPTSLPTILGDIIMPESLVKVETPRLHHVLVHVPQMFLRLGQSEKPPKLLELVKKNAAKEIPTIIFSNRSKVCDWVSMFLNENGVSCVNLNGDMPTDIRTGVFDQFQRGFVDVISCTDIASRGLDTVRAKHVINYDFPIYMADYIHRCGRVGRVGHTNNCLITNFVSGTKEVELAQKVESAVRTMSVLPNVNGNITRVIHHKMMKNNNTV</sequence>
<dbReference type="InterPro" id="IPR011545">
    <property type="entry name" value="DEAD/DEAH_box_helicase_dom"/>
</dbReference>
<dbReference type="GO" id="GO:0005524">
    <property type="term" value="F:ATP binding"/>
    <property type="evidence" value="ECO:0007669"/>
    <property type="project" value="UniProtKB-KW"/>
</dbReference>
<dbReference type="PROSITE" id="PS51192">
    <property type="entry name" value="HELICASE_ATP_BIND_1"/>
    <property type="match status" value="1"/>
</dbReference>
<evidence type="ECO:0000256" key="2">
    <source>
        <dbReference type="ARBA" id="ARBA00022741"/>
    </source>
</evidence>
<organism evidence="10">
    <name type="scientific">Graphocephala atropunctata</name>
    <dbReference type="NCBI Taxonomy" id="36148"/>
    <lineage>
        <taxon>Eukaryota</taxon>
        <taxon>Metazoa</taxon>
        <taxon>Ecdysozoa</taxon>
        <taxon>Arthropoda</taxon>
        <taxon>Hexapoda</taxon>
        <taxon>Insecta</taxon>
        <taxon>Pterygota</taxon>
        <taxon>Neoptera</taxon>
        <taxon>Paraneoptera</taxon>
        <taxon>Hemiptera</taxon>
        <taxon>Auchenorrhyncha</taxon>
        <taxon>Membracoidea</taxon>
        <taxon>Cicadellidae</taxon>
        <taxon>Cicadellinae</taxon>
        <taxon>Cicadellini</taxon>
        <taxon>Graphocephala</taxon>
    </lineage>
</organism>